<feature type="domain" description="4'-phosphopantetheinyl transferase" evidence="3">
    <location>
        <begin position="135"/>
        <end position="206"/>
    </location>
</feature>
<evidence type="ECO:0000256" key="2">
    <source>
        <dbReference type="ARBA" id="ARBA00022679"/>
    </source>
</evidence>
<comment type="caution">
    <text evidence="4">The sequence shown here is derived from an EMBL/GenBank/DDBJ whole genome shotgun (WGS) entry which is preliminary data.</text>
</comment>
<accession>A0A2S6HAP2</accession>
<dbReference type="AlphaFoldDB" id="A0A2S6HAP2"/>
<gene>
    <name evidence="4" type="ORF">B0F87_109143</name>
</gene>
<dbReference type="InterPro" id="IPR050559">
    <property type="entry name" value="P-Pant_transferase_sf"/>
</dbReference>
<dbReference type="GO" id="GO:0000287">
    <property type="term" value="F:magnesium ion binding"/>
    <property type="evidence" value="ECO:0007669"/>
    <property type="project" value="InterPro"/>
</dbReference>
<reference evidence="4 5" key="1">
    <citation type="submission" date="2018-02" db="EMBL/GenBank/DDBJ databases">
        <title>Subsurface microbial communities from deep shales in Ohio and West Virginia, USA.</title>
        <authorList>
            <person name="Wrighton K."/>
        </authorList>
    </citation>
    <scope>NUCLEOTIDE SEQUENCE [LARGE SCALE GENOMIC DNA]</scope>
    <source>
        <strain evidence="4 5">OWC-DMM</strain>
    </source>
</reference>
<keyword evidence="2 4" id="KW-0808">Transferase</keyword>
<protein>
    <submittedName>
        <fullName evidence="4">Phosphopantetheine--protein transferase-like protein</fullName>
    </submittedName>
</protein>
<dbReference type="GO" id="GO:0005829">
    <property type="term" value="C:cytosol"/>
    <property type="evidence" value="ECO:0007669"/>
    <property type="project" value="TreeGrafter"/>
</dbReference>
<dbReference type="RefSeq" id="WP_104429835.1">
    <property type="nucleotide sequence ID" value="NZ_PTIZ01000009.1"/>
</dbReference>
<evidence type="ECO:0000256" key="1">
    <source>
        <dbReference type="ARBA" id="ARBA00010990"/>
    </source>
</evidence>
<dbReference type="GO" id="GO:0008897">
    <property type="term" value="F:holo-[acyl-carrier-protein] synthase activity"/>
    <property type="evidence" value="ECO:0007669"/>
    <property type="project" value="InterPro"/>
</dbReference>
<sequence>MQKETQLFPKRSGLPTYTEAGDLLPAPETDKIRVWQINLDELTGFTRHLEAILSADERKRAYAFATPLLQQRFIGGRGVLRLVLGACCDKAPESLEFIYGPYGKPYLAGTETDWKFNMAHSNHIALIAVSRYVEIGVDVEIDRPLTDLAALINLCFSEQERNACLAMTQEQQRTEFYRIWTYKEALLKASGKGLQMDLQELEIAQDGTVLRWPTKLQAYSTYRVYPLPLLNVPAALAVGPGLTHWQCEELPLQALENFFTYPINWGSRHV</sequence>
<organism evidence="4 5">
    <name type="scientific">Methylobacter tundripaludum</name>
    <dbReference type="NCBI Taxonomy" id="173365"/>
    <lineage>
        <taxon>Bacteria</taxon>
        <taxon>Pseudomonadati</taxon>
        <taxon>Pseudomonadota</taxon>
        <taxon>Gammaproteobacteria</taxon>
        <taxon>Methylococcales</taxon>
        <taxon>Methylococcaceae</taxon>
        <taxon>Methylobacter</taxon>
    </lineage>
</organism>
<dbReference type="PANTHER" id="PTHR12215">
    <property type="entry name" value="PHOSPHOPANTETHEINE TRANSFERASE"/>
    <property type="match status" value="1"/>
</dbReference>
<evidence type="ECO:0000313" key="5">
    <source>
        <dbReference type="Proteomes" id="UP000240010"/>
    </source>
</evidence>
<evidence type="ECO:0000259" key="3">
    <source>
        <dbReference type="Pfam" id="PF01648"/>
    </source>
</evidence>
<dbReference type="Pfam" id="PF01648">
    <property type="entry name" value="ACPS"/>
    <property type="match status" value="1"/>
</dbReference>
<comment type="similarity">
    <text evidence="1">Belongs to the P-Pant transferase superfamily. Gsp/Sfp/HetI/AcpT family.</text>
</comment>
<dbReference type="InterPro" id="IPR037143">
    <property type="entry name" value="4-PPantetheinyl_Trfase_dom_sf"/>
</dbReference>
<evidence type="ECO:0000313" key="4">
    <source>
        <dbReference type="EMBL" id="PPK74496.1"/>
    </source>
</evidence>
<dbReference type="PANTHER" id="PTHR12215:SF10">
    <property type="entry name" value="L-AMINOADIPATE-SEMIALDEHYDE DEHYDROGENASE-PHOSPHOPANTETHEINYL TRANSFERASE"/>
    <property type="match status" value="1"/>
</dbReference>
<dbReference type="InterPro" id="IPR008278">
    <property type="entry name" value="4-PPantetheinyl_Trfase_dom"/>
</dbReference>
<name>A0A2S6HAP2_9GAMM</name>
<dbReference type="Proteomes" id="UP000240010">
    <property type="component" value="Unassembled WGS sequence"/>
</dbReference>
<dbReference type="GO" id="GO:0019878">
    <property type="term" value="P:lysine biosynthetic process via aminoadipic acid"/>
    <property type="evidence" value="ECO:0007669"/>
    <property type="project" value="TreeGrafter"/>
</dbReference>
<dbReference type="EMBL" id="PTIZ01000009">
    <property type="protein sequence ID" value="PPK74496.1"/>
    <property type="molecule type" value="Genomic_DNA"/>
</dbReference>
<dbReference type="Gene3D" id="3.90.470.20">
    <property type="entry name" value="4'-phosphopantetheinyl transferase domain"/>
    <property type="match status" value="1"/>
</dbReference>
<proteinExistence type="inferred from homology"/>
<dbReference type="SUPFAM" id="SSF56214">
    <property type="entry name" value="4'-phosphopantetheinyl transferase"/>
    <property type="match status" value="2"/>
</dbReference>